<keyword evidence="3" id="KW-1185">Reference proteome</keyword>
<dbReference type="Proteomes" id="UP001595997">
    <property type="component" value="Unassembled WGS sequence"/>
</dbReference>
<keyword evidence="1" id="KW-0472">Membrane</keyword>
<feature type="transmembrane region" description="Helical" evidence="1">
    <location>
        <begin position="113"/>
        <end position="130"/>
    </location>
</feature>
<dbReference type="EMBL" id="JBHSFH010000004">
    <property type="protein sequence ID" value="MFC4494063.1"/>
    <property type="molecule type" value="Genomic_DNA"/>
</dbReference>
<evidence type="ECO:0008006" key="4">
    <source>
        <dbReference type="Google" id="ProtNLM"/>
    </source>
</evidence>
<feature type="transmembrane region" description="Helical" evidence="1">
    <location>
        <begin position="136"/>
        <end position="157"/>
    </location>
</feature>
<reference evidence="3" key="1">
    <citation type="journal article" date="2019" name="Int. J. Syst. Evol. Microbiol.">
        <title>The Global Catalogue of Microorganisms (GCM) 10K type strain sequencing project: providing services to taxonomists for standard genome sequencing and annotation.</title>
        <authorList>
            <consortium name="The Broad Institute Genomics Platform"/>
            <consortium name="The Broad Institute Genome Sequencing Center for Infectious Disease"/>
            <person name="Wu L."/>
            <person name="Ma J."/>
        </authorList>
    </citation>
    <scope>NUCLEOTIDE SEQUENCE [LARGE SCALE GENOMIC DNA]</scope>
    <source>
        <strain evidence="3">CGMCC 4.7357</strain>
    </source>
</reference>
<evidence type="ECO:0000313" key="3">
    <source>
        <dbReference type="Proteomes" id="UP001595997"/>
    </source>
</evidence>
<protein>
    <recommendedName>
        <fullName evidence="4">Tape measure protein</fullName>
    </recommendedName>
</protein>
<evidence type="ECO:0000256" key="1">
    <source>
        <dbReference type="SAM" id="Phobius"/>
    </source>
</evidence>
<evidence type="ECO:0000313" key="2">
    <source>
        <dbReference type="EMBL" id="MFC4494063.1"/>
    </source>
</evidence>
<keyword evidence="1" id="KW-1133">Transmembrane helix</keyword>
<organism evidence="2 3">
    <name type="scientific">Streptomyces ovatisporus</name>
    <dbReference type="NCBI Taxonomy" id="1128682"/>
    <lineage>
        <taxon>Bacteria</taxon>
        <taxon>Bacillati</taxon>
        <taxon>Actinomycetota</taxon>
        <taxon>Actinomycetes</taxon>
        <taxon>Kitasatosporales</taxon>
        <taxon>Streptomycetaceae</taxon>
        <taxon>Streptomyces</taxon>
    </lineage>
</organism>
<accession>A0ABV9A2E2</accession>
<name>A0ABV9A2E2_9ACTN</name>
<proteinExistence type="predicted"/>
<sequence length="581" mass="61665">MATLNTMLIHLGIDTDRLRAGARNAQRAVRTMGDNMRRTADFSAGRMLHHFQQGLRGIRNAFRAGDADGQGRGFGRRIAAGIGSGLRRAGSTIASGLSGALSFASRSISSNPIVGVVALALASAIAHTLAPFLAAALSGLVVSATGIGIIGLGAVLLKDEPAVKKAASKLKSTVGGILKDAAKPLIPAFTKALGQIGKTFKSLENEFQGIFGALEPVIPVLNKGFMDAFKAIITGIEDMLMGSQETFKGFSSMIRKIGEGIGGFFRILGQNPKDTKLALEDLGSFIKWLLMETAKFIRFLTSTYSTVRKWVQNVISAFAWLYDVLVGHSIIPDLINAIVRWVTSLPRRTIGAVSRWVAGIIAKCVSLYQRAVSWVARMVGRVVSWIRGLPGKAAGALSSLGSRVYAKVYAAGSSMLSAAKSGVKRVVSAVKSLPGKAKDALSGIGSKLYGAGRSLVGGFVDGIASMFRKVKDKLGSLTRKLRDWKGPAPLDARILTPAGQSVIAGFMKGIDRQTPYLRKQLGGLTSDLPGMTAEVSGVIRAGKSEPQTIVLDVRGGDDEMKRLIKKWVRVDGRGNVQKAFT</sequence>
<dbReference type="RefSeq" id="WP_386444339.1">
    <property type="nucleotide sequence ID" value="NZ_JBHSFH010000004.1"/>
</dbReference>
<gene>
    <name evidence="2" type="ORF">ACFPA8_07945</name>
</gene>
<keyword evidence="1" id="KW-0812">Transmembrane</keyword>
<comment type="caution">
    <text evidence="2">The sequence shown here is derived from an EMBL/GenBank/DDBJ whole genome shotgun (WGS) entry which is preliminary data.</text>
</comment>